<keyword evidence="8" id="KW-0862">Zinc</keyword>
<evidence type="ECO:0000313" key="14">
    <source>
        <dbReference type="Proteomes" id="UP000011747"/>
    </source>
</evidence>
<evidence type="ECO:0000256" key="7">
    <source>
        <dbReference type="ARBA" id="ARBA00022801"/>
    </source>
</evidence>
<dbReference type="InterPro" id="IPR003730">
    <property type="entry name" value="Cu_polyphenol_OxRdtase"/>
</dbReference>
<evidence type="ECO:0000256" key="10">
    <source>
        <dbReference type="ARBA" id="ARBA00048968"/>
    </source>
</evidence>
<dbReference type="PATRIC" id="fig|665952.3.peg.2308"/>
<dbReference type="PANTHER" id="PTHR30616:SF2">
    <property type="entry name" value="PURINE NUCLEOSIDE PHOSPHORYLASE LACC1"/>
    <property type="match status" value="1"/>
</dbReference>
<evidence type="ECO:0000256" key="2">
    <source>
        <dbReference type="ARBA" id="ARBA00001947"/>
    </source>
</evidence>
<evidence type="ECO:0000256" key="8">
    <source>
        <dbReference type="ARBA" id="ARBA00022833"/>
    </source>
</evidence>
<comment type="similarity">
    <text evidence="4 12">Belongs to the purine nucleoside phosphorylase YfiH/LACC1 family.</text>
</comment>
<dbReference type="HOGENOM" id="CLU_065784_0_0_9"/>
<keyword evidence="5" id="KW-0808">Transferase</keyword>
<dbReference type="EMBL" id="ACWF01000120">
    <property type="protein sequence ID" value="EHL76808.1"/>
    <property type="molecule type" value="Genomic_DNA"/>
</dbReference>
<comment type="catalytic activity">
    <reaction evidence="11">
        <text>S-methyl-5'-thioadenosine + phosphate = 5-(methylsulfanyl)-alpha-D-ribose 1-phosphate + adenine</text>
        <dbReference type="Rhea" id="RHEA:11852"/>
        <dbReference type="ChEBI" id="CHEBI:16708"/>
        <dbReference type="ChEBI" id="CHEBI:17509"/>
        <dbReference type="ChEBI" id="CHEBI:43474"/>
        <dbReference type="ChEBI" id="CHEBI:58533"/>
        <dbReference type="EC" id="2.4.2.28"/>
    </reaction>
    <physiologicalReaction direction="left-to-right" evidence="11">
        <dbReference type="Rhea" id="RHEA:11853"/>
    </physiologicalReaction>
</comment>
<dbReference type="CDD" id="cd16833">
    <property type="entry name" value="YfiH"/>
    <property type="match status" value="1"/>
</dbReference>
<comment type="catalytic activity">
    <reaction evidence="9">
        <text>adenosine + H2O + H(+) = inosine + NH4(+)</text>
        <dbReference type="Rhea" id="RHEA:24408"/>
        <dbReference type="ChEBI" id="CHEBI:15377"/>
        <dbReference type="ChEBI" id="CHEBI:15378"/>
        <dbReference type="ChEBI" id="CHEBI:16335"/>
        <dbReference type="ChEBI" id="CHEBI:17596"/>
        <dbReference type="ChEBI" id="CHEBI:28938"/>
        <dbReference type="EC" id="3.5.4.4"/>
    </reaction>
    <physiologicalReaction direction="left-to-right" evidence="9">
        <dbReference type="Rhea" id="RHEA:24409"/>
    </physiologicalReaction>
</comment>
<evidence type="ECO:0000256" key="12">
    <source>
        <dbReference type="RuleBase" id="RU361274"/>
    </source>
</evidence>
<dbReference type="Gene3D" id="3.60.140.10">
    <property type="entry name" value="CNF1/YfiH-like putative cysteine hydrolases"/>
    <property type="match status" value="1"/>
</dbReference>
<comment type="cofactor">
    <cofactor evidence="2">
        <name>Zn(2+)</name>
        <dbReference type="ChEBI" id="CHEBI:29105"/>
    </cofactor>
</comment>
<name>G9QMI7_9BACI</name>
<dbReference type="GO" id="GO:0016787">
    <property type="term" value="F:hydrolase activity"/>
    <property type="evidence" value="ECO:0007669"/>
    <property type="project" value="UniProtKB-KW"/>
</dbReference>
<dbReference type="GO" id="GO:0005507">
    <property type="term" value="F:copper ion binding"/>
    <property type="evidence" value="ECO:0007669"/>
    <property type="project" value="TreeGrafter"/>
</dbReference>
<dbReference type="GO" id="GO:0017061">
    <property type="term" value="F:S-methyl-5-thioadenosine phosphorylase activity"/>
    <property type="evidence" value="ECO:0007669"/>
    <property type="project" value="UniProtKB-EC"/>
</dbReference>
<reference evidence="13 14" key="1">
    <citation type="submission" date="2011-09" db="EMBL/GenBank/DDBJ databases">
        <title>The Genome Sequence of Bacillus smithii 7_3_47FAA.</title>
        <authorList>
            <consortium name="The Broad Institute Genome Sequencing Platform"/>
            <person name="Earl A."/>
            <person name="Ward D."/>
            <person name="Feldgarden M."/>
            <person name="Gevers D."/>
            <person name="Daigneault M."/>
            <person name="Strauss J."/>
            <person name="Allen-Vercoe E."/>
            <person name="Young S.K."/>
            <person name="Zeng Q."/>
            <person name="Gargeya S."/>
            <person name="Fitzgerald M."/>
            <person name="Haas B."/>
            <person name="Abouelleil A."/>
            <person name="Alvarado L."/>
            <person name="Arachchi H.M."/>
            <person name="Berlin A."/>
            <person name="Brown A."/>
            <person name="Chapman S.B."/>
            <person name="Chen Z."/>
            <person name="Dunbar C."/>
            <person name="Freedman E."/>
            <person name="Gearin G."/>
            <person name="Goldberg J."/>
            <person name="Griggs A."/>
            <person name="Gujja S."/>
            <person name="Heiman D."/>
            <person name="Howarth C."/>
            <person name="Larson L."/>
            <person name="Lui A."/>
            <person name="MacDonald P.J.P."/>
            <person name="Montmayeur A."/>
            <person name="Murphy C."/>
            <person name="Neiman D."/>
            <person name="Pearson M."/>
            <person name="Priest M."/>
            <person name="Roberts A."/>
            <person name="Saif S."/>
            <person name="Shea T."/>
            <person name="Shenoy N."/>
            <person name="Sisk P."/>
            <person name="Stolte C."/>
            <person name="Sykes S."/>
            <person name="Wortman J."/>
            <person name="Nusbaum C."/>
            <person name="Birren B."/>
        </authorList>
    </citation>
    <scope>NUCLEOTIDE SEQUENCE [LARGE SCALE GENOMIC DNA]</scope>
    <source>
        <strain evidence="13 14">7_3_47FAA</strain>
    </source>
</reference>
<dbReference type="InterPro" id="IPR011324">
    <property type="entry name" value="Cytotoxic_necrot_fac-like_cat"/>
</dbReference>
<dbReference type="Proteomes" id="UP000011747">
    <property type="component" value="Unassembled WGS sequence"/>
</dbReference>
<evidence type="ECO:0000256" key="4">
    <source>
        <dbReference type="ARBA" id="ARBA00007353"/>
    </source>
</evidence>
<evidence type="ECO:0000256" key="3">
    <source>
        <dbReference type="ARBA" id="ARBA00003215"/>
    </source>
</evidence>
<evidence type="ECO:0000256" key="1">
    <source>
        <dbReference type="ARBA" id="ARBA00000553"/>
    </source>
</evidence>
<comment type="catalytic activity">
    <reaction evidence="10">
        <text>adenosine + phosphate = alpha-D-ribose 1-phosphate + adenine</text>
        <dbReference type="Rhea" id="RHEA:27642"/>
        <dbReference type="ChEBI" id="CHEBI:16335"/>
        <dbReference type="ChEBI" id="CHEBI:16708"/>
        <dbReference type="ChEBI" id="CHEBI:43474"/>
        <dbReference type="ChEBI" id="CHEBI:57720"/>
        <dbReference type="EC" id="2.4.2.1"/>
    </reaction>
    <physiologicalReaction direction="left-to-right" evidence="10">
        <dbReference type="Rhea" id="RHEA:27643"/>
    </physiologicalReaction>
</comment>
<gene>
    <name evidence="13" type="ORF">HMPREF1015_00754</name>
</gene>
<protein>
    <recommendedName>
        <fullName evidence="12">Purine nucleoside phosphorylase</fullName>
    </recommendedName>
</protein>
<accession>G9QMI7</accession>
<keyword evidence="14" id="KW-1185">Reference proteome</keyword>
<dbReference type="PANTHER" id="PTHR30616">
    <property type="entry name" value="UNCHARACTERIZED PROTEIN YFIH"/>
    <property type="match status" value="1"/>
</dbReference>
<dbReference type="SUPFAM" id="SSF64438">
    <property type="entry name" value="CNF1/YfiH-like putative cysteine hydrolases"/>
    <property type="match status" value="1"/>
</dbReference>
<organism evidence="13 14">
    <name type="scientific">Bacillus smithii 7_3_47FAA</name>
    <dbReference type="NCBI Taxonomy" id="665952"/>
    <lineage>
        <taxon>Bacteria</taxon>
        <taxon>Bacillati</taxon>
        <taxon>Bacillota</taxon>
        <taxon>Bacilli</taxon>
        <taxon>Bacillales</taxon>
        <taxon>Bacillaceae</taxon>
        <taxon>Bacillus</taxon>
    </lineage>
</organism>
<sequence>MTEPFRLMNDLYILDSWMKKNSGLVAGFTTRNGGKSSEPFRSMNLAFHVNDNSDDVCENRRILAKKIGFPLQQWVSAEQTHGKNIRRITQNDRGKGALRYEDSIKDTDGFYTEEKGVLLTMCYADCVPIYFLAPKQQRIGIVHSGWKGTVQKIAGEMAAKWLSDGIDPTELFAAIGPSICQNCYQVDDRVIQQVDAVLSPNDDIPYVETEKGCYQLDLKALNRTILENAGLPKENILVTSLCTSCHHDFYSHRRDNGKTGRMLGFIGWNKEVSHLESSR</sequence>
<dbReference type="NCBIfam" id="TIGR00726">
    <property type="entry name" value="peptidoglycan editing factor PgeF"/>
    <property type="match status" value="1"/>
</dbReference>
<evidence type="ECO:0000256" key="9">
    <source>
        <dbReference type="ARBA" id="ARBA00047989"/>
    </source>
</evidence>
<comment type="caution">
    <text evidence="13">The sequence shown here is derived from an EMBL/GenBank/DDBJ whole genome shotgun (WGS) entry which is preliminary data.</text>
</comment>
<comment type="catalytic activity">
    <reaction evidence="1">
        <text>inosine + phosphate = alpha-D-ribose 1-phosphate + hypoxanthine</text>
        <dbReference type="Rhea" id="RHEA:27646"/>
        <dbReference type="ChEBI" id="CHEBI:17368"/>
        <dbReference type="ChEBI" id="CHEBI:17596"/>
        <dbReference type="ChEBI" id="CHEBI:43474"/>
        <dbReference type="ChEBI" id="CHEBI:57720"/>
        <dbReference type="EC" id="2.4.2.1"/>
    </reaction>
    <physiologicalReaction direction="left-to-right" evidence="1">
        <dbReference type="Rhea" id="RHEA:27647"/>
    </physiologicalReaction>
</comment>
<dbReference type="AlphaFoldDB" id="G9QMI7"/>
<evidence type="ECO:0000313" key="13">
    <source>
        <dbReference type="EMBL" id="EHL76808.1"/>
    </source>
</evidence>
<keyword evidence="7" id="KW-0378">Hydrolase</keyword>
<evidence type="ECO:0000256" key="6">
    <source>
        <dbReference type="ARBA" id="ARBA00022723"/>
    </source>
</evidence>
<keyword evidence="6" id="KW-0479">Metal-binding</keyword>
<evidence type="ECO:0000256" key="5">
    <source>
        <dbReference type="ARBA" id="ARBA00022679"/>
    </source>
</evidence>
<dbReference type="RefSeq" id="WP_003354493.1">
    <property type="nucleotide sequence ID" value="NZ_JH414757.1"/>
</dbReference>
<dbReference type="Pfam" id="PF02578">
    <property type="entry name" value="Cu-oxidase_4"/>
    <property type="match status" value="1"/>
</dbReference>
<evidence type="ECO:0000256" key="11">
    <source>
        <dbReference type="ARBA" id="ARBA00049893"/>
    </source>
</evidence>
<proteinExistence type="inferred from homology"/>
<dbReference type="InterPro" id="IPR038371">
    <property type="entry name" value="Cu_polyphenol_OxRdtase_sf"/>
</dbReference>
<comment type="function">
    <text evidence="3">Purine nucleoside enzyme that catalyzes the phosphorolysis of adenosine and inosine nucleosides, yielding D-ribose 1-phosphate and the respective free bases, adenine and hypoxanthine. Also catalyzes the phosphorolysis of S-methyl-5'-thioadenosine into adenine and S-methyl-5-thio-alpha-D-ribose 1-phosphate. Also has adenosine deaminase activity.</text>
</comment>